<evidence type="ECO:0000256" key="2">
    <source>
        <dbReference type="ARBA" id="ARBA00022692"/>
    </source>
</evidence>
<dbReference type="SUPFAM" id="SSF48652">
    <property type="entry name" value="Tetraspanin"/>
    <property type="match status" value="1"/>
</dbReference>
<keyword evidence="6" id="KW-1185">Reference proteome</keyword>
<dbReference type="InterPro" id="IPR008952">
    <property type="entry name" value="Tetraspanin_EC2_sf"/>
</dbReference>
<dbReference type="InterPro" id="IPR018499">
    <property type="entry name" value="Tetraspanin/Peripherin"/>
</dbReference>
<reference evidence="5" key="1">
    <citation type="submission" date="2015-05" db="UniProtKB">
        <authorList>
            <consortium name="EnsemblMetazoa"/>
        </authorList>
    </citation>
    <scope>IDENTIFICATION</scope>
</reference>
<keyword evidence="3" id="KW-1133">Transmembrane helix</keyword>
<accession>T1I7E1</accession>
<dbReference type="EMBL" id="ACPB03002268">
    <property type="status" value="NOT_ANNOTATED_CDS"/>
    <property type="molecule type" value="Genomic_DNA"/>
</dbReference>
<dbReference type="HOGENOM" id="CLU_055524_12_0_1"/>
<dbReference type="GO" id="GO:0005886">
    <property type="term" value="C:plasma membrane"/>
    <property type="evidence" value="ECO:0007669"/>
    <property type="project" value="TreeGrafter"/>
</dbReference>
<sequence>MYMFLLLLIFLVELMIGILAYVYRNQLEVDLKYNLDNTFIQKYGISLSETLSIDKMQQEYKCCGATSFENWDKSRWRKESNTTNLVPDSCCKTIDFGCGQRNHPRVDCTVIVGCVHKFTEELKQQLVIIFAVGLGFSVIQIFGMVLSCFLYFKLKGDDE</sequence>
<keyword evidence="2" id="KW-0812">Transmembrane</keyword>
<dbReference type="Pfam" id="PF00335">
    <property type="entry name" value="Tetraspanin"/>
    <property type="match status" value="1"/>
</dbReference>
<evidence type="ECO:0000256" key="4">
    <source>
        <dbReference type="ARBA" id="ARBA00023136"/>
    </source>
</evidence>
<dbReference type="Gene3D" id="1.10.1450.10">
    <property type="entry name" value="Tetraspanin"/>
    <property type="match status" value="1"/>
</dbReference>
<dbReference type="eggNOG" id="KOG3882">
    <property type="taxonomic scope" value="Eukaryota"/>
</dbReference>
<comment type="subcellular location">
    <subcellularLocation>
        <location evidence="1">Membrane</location>
        <topology evidence="1">Multi-pass membrane protein</topology>
    </subcellularLocation>
</comment>
<dbReference type="CDD" id="cd03155">
    <property type="entry name" value="CD151_like_LEL"/>
    <property type="match status" value="1"/>
</dbReference>
<dbReference type="EnsemblMetazoa" id="RPRC012213-RA">
    <property type="protein sequence ID" value="RPRC012213-PA"/>
    <property type="gene ID" value="RPRC012213"/>
</dbReference>
<dbReference type="OMA" id="DSCCKTR"/>
<organism evidence="5 6">
    <name type="scientific">Rhodnius prolixus</name>
    <name type="common">Triatomid bug</name>
    <dbReference type="NCBI Taxonomy" id="13249"/>
    <lineage>
        <taxon>Eukaryota</taxon>
        <taxon>Metazoa</taxon>
        <taxon>Ecdysozoa</taxon>
        <taxon>Arthropoda</taxon>
        <taxon>Hexapoda</taxon>
        <taxon>Insecta</taxon>
        <taxon>Pterygota</taxon>
        <taxon>Neoptera</taxon>
        <taxon>Paraneoptera</taxon>
        <taxon>Hemiptera</taxon>
        <taxon>Heteroptera</taxon>
        <taxon>Panheteroptera</taxon>
        <taxon>Cimicomorpha</taxon>
        <taxon>Reduviidae</taxon>
        <taxon>Triatominae</taxon>
        <taxon>Rhodnius</taxon>
    </lineage>
</organism>
<dbReference type="PANTHER" id="PTHR19282">
    <property type="entry name" value="TETRASPANIN"/>
    <property type="match status" value="1"/>
</dbReference>
<dbReference type="STRING" id="13249.T1I7E1"/>
<dbReference type="AlphaFoldDB" id="T1I7E1"/>
<dbReference type="EMBL" id="ACPB03002269">
    <property type="status" value="NOT_ANNOTATED_CDS"/>
    <property type="molecule type" value="Genomic_DNA"/>
</dbReference>
<protein>
    <submittedName>
        <fullName evidence="5">Uncharacterized protein</fullName>
    </submittedName>
</protein>
<keyword evidence="4" id="KW-0472">Membrane</keyword>
<evidence type="ECO:0000313" key="6">
    <source>
        <dbReference type="Proteomes" id="UP000015103"/>
    </source>
</evidence>
<evidence type="ECO:0000313" key="5">
    <source>
        <dbReference type="EnsemblMetazoa" id="RPRC012213-PA"/>
    </source>
</evidence>
<dbReference type="InParanoid" id="T1I7E1"/>
<proteinExistence type="predicted"/>
<dbReference type="Proteomes" id="UP000015103">
    <property type="component" value="Unassembled WGS sequence"/>
</dbReference>
<evidence type="ECO:0000256" key="1">
    <source>
        <dbReference type="ARBA" id="ARBA00004141"/>
    </source>
</evidence>
<evidence type="ECO:0000256" key="3">
    <source>
        <dbReference type="ARBA" id="ARBA00022989"/>
    </source>
</evidence>
<name>T1I7E1_RHOPR</name>
<dbReference type="PANTHER" id="PTHR19282:SF544">
    <property type="entry name" value="TETRASPANIN"/>
    <property type="match status" value="1"/>
</dbReference>
<dbReference type="VEuPathDB" id="VectorBase:RPRC012213"/>